<evidence type="ECO:0000256" key="1">
    <source>
        <dbReference type="ARBA" id="ARBA00004651"/>
    </source>
</evidence>
<accession>A0ABQ1I121</accession>
<gene>
    <name evidence="7" type="ORF">GCM10007414_19620</name>
</gene>
<evidence type="ECO:0000256" key="3">
    <source>
        <dbReference type="ARBA" id="ARBA00022692"/>
    </source>
</evidence>
<feature type="transmembrane region" description="Helical" evidence="6">
    <location>
        <begin position="175"/>
        <end position="196"/>
    </location>
</feature>
<reference evidence="8" key="1">
    <citation type="journal article" date="2019" name="Int. J. Syst. Evol. Microbiol.">
        <title>The Global Catalogue of Microorganisms (GCM) 10K type strain sequencing project: providing services to taxonomists for standard genome sequencing and annotation.</title>
        <authorList>
            <consortium name="The Broad Institute Genomics Platform"/>
            <consortium name="The Broad Institute Genome Sequencing Center for Infectious Disease"/>
            <person name="Wu L."/>
            <person name="Ma J."/>
        </authorList>
    </citation>
    <scope>NUCLEOTIDE SEQUENCE [LARGE SCALE GENOMIC DNA]</scope>
    <source>
        <strain evidence="8">CGMCC 1.10131</strain>
    </source>
</reference>
<organism evidence="7 8">
    <name type="scientific">Agarivorans gilvus</name>
    <dbReference type="NCBI Taxonomy" id="680279"/>
    <lineage>
        <taxon>Bacteria</taxon>
        <taxon>Pseudomonadati</taxon>
        <taxon>Pseudomonadota</taxon>
        <taxon>Gammaproteobacteria</taxon>
        <taxon>Alteromonadales</taxon>
        <taxon>Alteromonadaceae</taxon>
        <taxon>Agarivorans</taxon>
    </lineage>
</organism>
<feature type="transmembrane region" description="Helical" evidence="6">
    <location>
        <begin position="75"/>
        <end position="95"/>
    </location>
</feature>
<dbReference type="PANTHER" id="PTHR30086">
    <property type="entry name" value="ARGININE EXPORTER PROTEIN ARGO"/>
    <property type="match status" value="1"/>
</dbReference>
<evidence type="ECO:0000256" key="6">
    <source>
        <dbReference type="SAM" id="Phobius"/>
    </source>
</evidence>
<keyword evidence="4 6" id="KW-1133">Transmembrane helix</keyword>
<evidence type="ECO:0000256" key="4">
    <source>
        <dbReference type="ARBA" id="ARBA00022989"/>
    </source>
</evidence>
<evidence type="ECO:0000256" key="5">
    <source>
        <dbReference type="ARBA" id="ARBA00023136"/>
    </source>
</evidence>
<comment type="caution">
    <text evidence="7">The sequence shown here is derived from an EMBL/GenBank/DDBJ whole genome shotgun (WGS) entry which is preliminary data.</text>
</comment>
<keyword evidence="2" id="KW-1003">Cell membrane</keyword>
<evidence type="ECO:0000256" key="2">
    <source>
        <dbReference type="ARBA" id="ARBA00022475"/>
    </source>
</evidence>
<feature type="transmembrane region" description="Helical" evidence="6">
    <location>
        <begin position="115"/>
        <end position="133"/>
    </location>
</feature>
<dbReference type="InterPro" id="IPR001123">
    <property type="entry name" value="LeuE-type"/>
</dbReference>
<proteinExistence type="predicted"/>
<sequence>MSVILSMLIFALISAISPGPVNIIASSAAANFGFRQALPHVVGASLCYCLVVFTAGLALNLTLDVLPALTHLLQYLGAAFLLYMALKIASAPVSLPGQQNLAKPPSFWQGVLAQGLNPKAWLVAMSGVSLFVAPQQQAEFYLLVFSLISLMVCLVGVGTWAAIGSLISRYLGSAWRLRVFNCSMAALLAGSVLSLFI</sequence>
<evidence type="ECO:0000313" key="8">
    <source>
        <dbReference type="Proteomes" id="UP000651977"/>
    </source>
</evidence>
<comment type="subcellular location">
    <subcellularLocation>
        <location evidence="1">Cell membrane</location>
        <topology evidence="1">Multi-pass membrane protein</topology>
    </subcellularLocation>
</comment>
<dbReference type="Proteomes" id="UP000651977">
    <property type="component" value="Unassembled WGS sequence"/>
</dbReference>
<feature type="transmembrane region" description="Helical" evidence="6">
    <location>
        <begin position="140"/>
        <end position="163"/>
    </location>
</feature>
<keyword evidence="5 6" id="KW-0472">Membrane</keyword>
<dbReference type="PANTHER" id="PTHR30086:SF20">
    <property type="entry name" value="ARGININE EXPORTER PROTEIN ARGO-RELATED"/>
    <property type="match status" value="1"/>
</dbReference>
<evidence type="ECO:0000313" key="7">
    <source>
        <dbReference type="EMBL" id="GGB06385.1"/>
    </source>
</evidence>
<dbReference type="RefSeq" id="WP_229711174.1">
    <property type="nucleotide sequence ID" value="NZ_BMDY01000010.1"/>
</dbReference>
<name>A0ABQ1I121_9ALTE</name>
<keyword evidence="8" id="KW-1185">Reference proteome</keyword>
<keyword evidence="3 6" id="KW-0812">Transmembrane</keyword>
<dbReference type="EMBL" id="BMDY01000010">
    <property type="protein sequence ID" value="GGB06385.1"/>
    <property type="molecule type" value="Genomic_DNA"/>
</dbReference>
<feature type="transmembrane region" description="Helical" evidence="6">
    <location>
        <begin position="41"/>
        <end position="63"/>
    </location>
</feature>
<dbReference type="Pfam" id="PF01810">
    <property type="entry name" value="LysE"/>
    <property type="match status" value="1"/>
</dbReference>
<protein>
    <submittedName>
        <fullName evidence="7">Lysine transporter LysE</fullName>
    </submittedName>
</protein>